<sequence>MPDINFHGIIPAIAVPFNADYSINEPELRRFARWLGGQAGVTALMTNGHTGEVFSLTPCERAEVTRITADATRGICPVISSVVCEGINDAVEQAGWAKEAGAAGLDIMPPHHWLRFGFKPEHCLDYFNAIGKASGLPLVVHIYPAWTRGSYSSELLAELAKLPYVKAFKMGEREMNKYARDIKEIRAADPTKVLMTCHDEYLLASMVQGIDGALVGFASLIPGLINDLLKAVKAGDLHEAMRVQALINPLKDAVYGAGEPTGEAHGRMKAAMALAGILRDGTVRPPTHAPSAEELAAIQAALELAGITQKAAA</sequence>
<dbReference type="GO" id="GO:0008840">
    <property type="term" value="F:4-hydroxy-tetrahydrodipicolinate synthase activity"/>
    <property type="evidence" value="ECO:0007669"/>
    <property type="project" value="TreeGrafter"/>
</dbReference>
<dbReference type="PANTHER" id="PTHR12128">
    <property type="entry name" value="DIHYDRODIPICOLINATE SYNTHASE"/>
    <property type="match status" value="1"/>
</dbReference>
<dbReference type="Pfam" id="PF00701">
    <property type="entry name" value="DHDPS"/>
    <property type="match status" value="1"/>
</dbReference>
<organism evidence="4 5">
    <name type="scientific">Cupriavidus basilensis</name>
    <dbReference type="NCBI Taxonomy" id="68895"/>
    <lineage>
        <taxon>Bacteria</taxon>
        <taxon>Pseudomonadati</taxon>
        <taxon>Pseudomonadota</taxon>
        <taxon>Betaproteobacteria</taxon>
        <taxon>Burkholderiales</taxon>
        <taxon>Burkholderiaceae</taxon>
        <taxon>Cupriavidus</taxon>
    </lineage>
</organism>
<evidence type="ECO:0000256" key="3">
    <source>
        <dbReference type="PIRSR" id="PIRSR001365-2"/>
    </source>
</evidence>
<evidence type="ECO:0000256" key="1">
    <source>
        <dbReference type="ARBA" id="ARBA00023239"/>
    </source>
</evidence>
<dbReference type="PIRSF" id="PIRSF001365">
    <property type="entry name" value="DHDPS"/>
    <property type="match status" value="1"/>
</dbReference>
<dbReference type="SUPFAM" id="SSF51569">
    <property type="entry name" value="Aldolase"/>
    <property type="match status" value="1"/>
</dbReference>
<dbReference type="InterPro" id="IPR002220">
    <property type="entry name" value="DapA-like"/>
</dbReference>
<feature type="binding site" evidence="3">
    <location>
        <position position="50"/>
    </location>
    <ligand>
        <name>pyruvate</name>
        <dbReference type="ChEBI" id="CHEBI:15361"/>
    </ligand>
</feature>
<dbReference type="InterPro" id="IPR013785">
    <property type="entry name" value="Aldolase_TIM"/>
</dbReference>
<accession>A0A643FQ99</accession>
<evidence type="ECO:0000256" key="2">
    <source>
        <dbReference type="PIRNR" id="PIRNR001365"/>
    </source>
</evidence>
<comment type="similarity">
    <text evidence="2">Belongs to the DapA family.</text>
</comment>
<dbReference type="Gene3D" id="3.20.20.70">
    <property type="entry name" value="Aldolase class I"/>
    <property type="match status" value="1"/>
</dbReference>
<dbReference type="AlphaFoldDB" id="A0A643FQ99"/>
<dbReference type="SMART" id="SM01130">
    <property type="entry name" value="DHDPS"/>
    <property type="match status" value="1"/>
</dbReference>
<keyword evidence="1 2" id="KW-0456">Lyase</keyword>
<protein>
    <submittedName>
        <fullName evidence="4">Dihydrodipicolinate synthase family protein</fullName>
    </submittedName>
</protein>
<dbReference type="CDD" id="cd00408">
    <property type="entry name" value="DHDPS-like"/>
    <property type="match status" value="1"/>
</dbReference>
<dbReference type="PANTHER" id="PTHR12128:SF38">
    <property type="entry name" value="DIHYDRODIPICOLINATE SYNTHETASE FAMILY PROTEIN (AFU_ORTHOLOGUE AFUA_6G00110)"/>
    <property type="match status" value="1"/>
</dbReference>
<gene>
    <name evidence="4" type="ORF">F7R26_025175</name>
</gene>
<proteinExistence type="inferred from homology"/>
<reference evidence="4 5" key="1">
    <citation type="submission" date="2020-10" db="EMBL/GenBank/DDBJ databases">
        <title>Complete genome sequence of Cupriavidus basilensis CCUG 49340T.</title>
        <authorList>
            <person name="Salva-Serra F."/>
            <person name="Donoso R.A."/>
            <person name="Cho K.H."/>
            <person name="Yoo J.A."/>
            <person name="Lee K."/>
            <person name="Yoon S.-H."/>
            <person name="Perez-Pantoja D."/>
            <person name="Moore E.R.B."/>
        </authorList>
    </citation>
    <scope>NUCLEOTIDE SEQUENCE [LARGE SCALE GENOMIC DNA]</scope>
    <source>
        <strain evidence="5">CCUG 49340</strain>
    </source>
</reference>
<dbReference type="GeneID" id="98404235"/>
<evidence type="ECO:0000313" key="4">
    <source>
        <dbReference type="EMBL" id="QOT80716.1"/>
    </source>
</evidence>
<dbReference type="Proteomes" id="UP000397656">
    <property type="component" value="Chromosome 2"/>
</dbReference>
<name>A0A643FQ99_9BURK</name>
<dbReference type="EMBL" id="CP062804">
    <property type="protein sequence ID" value="QOT80716.1"/>
    <property type="molecule type" value="Genomic_DNA"/>
</dbReference>
<dbReference type="RefSeq" id="WP_150988948.1">
    <property type="nucleotide sequence ID" value="NZ_CP062804.1"/>
</dbReference>
<evidence type="ECO:0000313" key="5">
    <source>
        <dbReference type="Proteomes" id="UP000397656"/>
    </source>
</evidence>